<dbReference type="NCBIfam" id="NF001756">
    <property type="entry name" value="PRK00484.1"/>
    <property type="match status" value="1"/>
</dbReference>
<dbReference type="CDD" id="cd00775">
    <property type="entry name" value="LysRS_core"/>
    <property type="match status" value="1"/>
</dbReference>
<dbReference type="InterPro" id="IPR004365">
    <property type="entry name" value="NA-bd_OB_tRNA"/>
</dbReference>
<keyword evidence="2 10" id="KW-0436">Ligase</keyword>
<dbReference type="Pfam" id="PF01336">
    <property type="entry name" value="tRNA_anti-codon"/>
    <property type="match status" value="1"/>
</dbReference>
<keyword evidence="11" id="KW-1185">Reference proteome</keyword>
<proteinExistence type="inferred from homology"/>
<dbReference type="Pfam" id="PF00152">
    <property type="entry name" value="tRNA-synt_2"/>
    <property type="match status" value="1"/>
</dbReference>
<dbReference type="InterPro" id="IPR018149">
    <property type="entry name" value="Lys-tRNA-synth_II_C"/>
</dbReference>
<dbReference type="InterPro" id="IPR006195">
    <property type="entry name" value="aa-tRNA-synth_II"/>
</dbReference>
<dbReference type="NCBIfam" id="TIGR00499">
    <property type="entry name" value="lysS_bact"/>
    <property type="match status" value="1"/>
</dbReference>
<dbReference type="PANTHER" id="PTHR42918:SF5">
    <property type="entry name" value="LYSINE--TRNA LIGASE, MITOCHONDRIAL"/>
    <property type="match status" value="1"/>
</dbReference>
<comment type="caution">
    <text evidence="10">The sequence shown here is derived from an EMBL/GenBank/DDBJ whole genome shotgun (WGS) entry which is preliminary data.</text>
</comment>
<evidence type="ECO:0000256" key="8">
    <source>
        <dbReference type="RuleBase" id="RU003748"/>
    </source>
</evidence>
<evidence type="ECO:0000256" key="7">
    <source>
        <dbReference type="ARBA" id="ARBA00048573"/>
    </source>
</evidence>
<evidence type="ECO:0000259" key="9">
    <source>
        <dbReference type="PROSITE" id="PS50862"/>
    </source>
</evidence>
<dbReference type="Gene3D" id="2.40.50.140">
    <property type="entry name" value="Nucleic acid-binding proteins"/>
    <property type="match status" value="1"/>
</dbReference>
<dbReference type="PROSITE" id="PS50862">
    <property type="entry name" value="AA_TRNA_LIGASE_II"/>
    <property type="match status" value="1"/>
</dbReference>
<keyword evidence="3" id="KW-0547">Nucleotide-binding</keyword>
<dbReference type="SUPFAM" id="SSF50249">
    <property type="entry name" value="Nucleic acid-binding proteins"/>
    <property type="match status" value="1"/>
</dbReference>
<evidence type="ECO:0000256" key="3">
    <source>
        <dbReference type="ARBA" id="ARBA00022741"/>
    </source>
</evidence>
<dbReference type="InterPro" id="IPR012340">
    <property type="entry name" value="NA-bd_OB-fold"/>
</dbReference>
<evidence type="ECO:0000256" key="2">
    <source>
        <dbReference type="ARBA" id="ARBA00022598"/>
    </source>
</evidence>
<evidence type="ECO:0000256" key="1">
    <source>
        <dbReference type="ARBA" id="ARBA00013166"/>
    </source>
</evidence>
<dbReference type="InterPro" id="IPR045864">
    <property type="entry name" value="aa-tRNA-synth_II/BPL/LPL"/>
</dbReference>
<keyword evidence="5" id="KW-0030">Aminoacyl-tRNA synthetase</keyword>
<dbReference type="InterPro" id="IPR004364">
    <property type="entry name" value="Aa-tRNA-synt_II"/>
</dbReference>
<dbReference type="Gene3D" id="3.30.930.10">
    <property type="entry name" value="Bira Bifunctional Protein, Domain 2"/>
    <property type="match status" value="1"/>
</dbReference>
<dbReference type="Proteomes" id="UP001527925">
    <property type="component" value="Unassembled WGS sequence"/>
</dbReference>
<dbReference type="GO" id="GO:0004824">
    <property type="term" value="F:lysine-tRNA ligase activity"/>
    <property type="evidence" value="ECO:0007669"/>
    <property type="project" value="UniProtKB-EC"/>
</dbReference>
<evidence type="ECO:0000256" key="6">
    <source>
        <dbReference type="ARBA" id="ARBA00030563"/>
    </source>
</evidence>
<feature type="domain" description="Aminoacyl-transfer RNA synthetases class-II family profile" evidence="9">
    <location>
        <begin position="185"/>
        <end position="514"/>
    </location>
</feature>
<sequence>MRPGAPSVAEFRALRQHQISGLGVPPYPLAAERSADSRWVSPAAFAAEFDGRFDNDQWSDSDVLGVAGRVVLRRNSGRNLVFFVLEREGAQIQVIMNRRHWPAHLGDSVFDGFSDAVGLGDVLYAEGVPGRSRSGQLSLRATRLQMLAPCLHRFPKKNSLFTDDNLRFRQRYLDMLTNEKTVETFKTRAKIIGGIRGFLDRRGFVEVETPILSAMAGGANAKPFKTRMEALDMDLDLRIAPELFLKQLVVGGLERVYEMGKQFRNEGIDATHNPEFTTCEFYMAYAALEDARGMTEELLRELAVAATGSTVVPLVSQNDDNDDSVHMIDFGKPFARIDIVPALTEALGVELPDLNDTASIPRLLELCEQHGIRVSKPHTLARVIDKLVSHLIEPRCIEPTFITGHPLSMSPLAKQGTRPGVADRFELFIGAREMANAYLELNDPAEQRRRFEAQASDRDQGDVEAQPMDEAFCVALEHGLPPTVGWGLGVDRVCMLLTQSKRIRDVIAFPVLRPSEQ</sequence>
<dbReference type="InterPro" id="IPR044136">
    <property type="entry name" value="Lys-tRNA-ligase_II_N"/>
</dbReference>
<organism evidence="10 11">
    <name type="scientific">Polyrhizophydium stewartii</name>
    <dbReference type="NCBI Taxonomy" id="2732419"/>
    <lineage>
        <taxon>Eukaryota</taxon>
        <taxon>Fungi</taxon>
        <taxon>Fungi incertae sedis</taxon>
        <taxon>Chytridiomycota</taxon>
        <taxon>Chytridiomycota incertae sedis</taxon>
        <taxon>Chytridiomycetes</taxon>
        <taxon>Rhizophydiales</taxon>
        <taxon>Rhizophydiales incertae sedis</taxon>
        <taxon>Polyrhizophydium</taxon>
    </lineage>
</organism>
<comment type="catalytic activity">
    <reaction evidence="7 8">
        <text>tRNA(Lys) + L-lysine + ATP = L-lysyl-tRNA(Lys) + AMP + diphosphate</text>
        <dbReference type="Rhea" id="RHEA:20792"/>
        <dbReference type="Rhea" id="RHEA-COMP:9696"/>
        <dbReference type="Rhea" id="RHEA-COMP:9697"/>
        <dbReference type="ChEBI" id="CHEBI:30616"/>
        <dbReference type="ChEBI" id="CHEBI:32551"/>
        <dbReference type="ChEBI" id="CHEBI:33019"/>
        <dbReference type="ChEBI" id="CHEBI:78442"/>
        <dbReference type="ChEBI" id="CHEBI:78529"/>
        <dbReference type="ChEBI" id="CHEBI:456215"/>
        <dbReference type="EC" id="6.1.1.6"/>
    </reaction>
</comment>
<evidence type="ECO:0000313" key="10">
    <source>
        <dbReference type="EMBL" id="KAL2918776.1"/>
    </source>
</evidence>
<dbReference type="EC" id="6.1.1.6" evidence="1 8"/>
<name>A0ABR4NGZ9_9FUNG</name>
<reference evidence="10 11" key="1">
    <citation type="submission" date="2023-09" db="EMBL/GenBank/DDBJ databases">
        <title>Pangenome analysis of Batrachochytrium dendrobatidis and related Chytrids.</title>
        <authorList>
            <person name="Yacoub M.N."/>
            <person name="Stajich J.E."/>
            <person name="James T.Y."/>
        </authorList>
    </citation>
    <scope>NUCLEOTIDE SEQUENCE [LARGE SCALE GENOMIC DNA]</scope>
    <source>
        <strain evidence="10 11">JEL0888</strain>
    </source>
</reference>
<dbReference type="EMBL" id="JADGIZ020000005">
    <property type="protein sequence ID" value="KAL2918776.1"/>
    <property type="molecule type" value="Genomic_DNA"/>
</dbReference>
<protein>
    <recommendedName>
        <fullName evidence="1 8">Lysine--tRNA ligase</fullName>
        <ecNumber evidence="1 8">6.1.1.6</ecNumber>
    </recommendedName>
    <alternativeName>
        <fullName evidence="6 8">Lysyl-tRNA synthetase</fullName>
    </alternativeName>
</protein>
<dbReference type="CDD" id="cd04322">
    <property type="entry name" value="LysRS_N"/>
    <property type="match status" value="1"/>
</dbReference>
<evidence type="ECO:0000313" key="11">
    <source>
        <dbReference type="Proteomes" id="UP001527925"/>
    </source>
</evidence>
<dbReference type="InterPro" id="IPR002313">
    <property type="entry name" value="Lys-tRNA-ligase_II"/>
</dbReference>
<accession>A0ABR4NGZ9</accession>
<keyword evidence="4" id="KW-0067">ATP-binding</keyword>
<dbReference type="SUPFAM" id="SSF55681">
    <property type="entry name" value="Class II aaRS and biotin synthetases"/>
    <property type="match status" value="1"/>
</dbReference>
<evidence type="ECO:0000256" key="4">
    <source>
        <dbReference type="ARBA" id="ARBA00022840"/>
    </source>
</evidence>
<dbReference type="HAMAP" id="MF_00252">
    <property type="entry name" value="Lys_tRNA_synth_class2"/>
    <property type="match status" value="1"/>
</dbReference>
<dbReference type="PRINTS" id="PR00982">
    <property type="entry name" value="TRNASYNTHLYS"/>
</dbReference>
<evidence type="ECO:0000256" key="5">
    <source>
        <dbReference type="ARBA" id="ARBA00023146"/>
    </source>
</evidence>
<dbReference type="PANTHER" id="PTHR42918">
    <property type="entry name" value="LYSYL-TRNA SYNTHETASE"/>
    <property type="match status" value="1"/>
</dbReference>
<gene>
    <name evidence="10" type="primary">MSK1</name>
    <name evidence="10" type="ORF">HK105_201610</name>
</gene>